<evidence type="ECO:0000313" key="3">
    <source>
        <dbReference type="EMBL" id="PWN40011.1"/>
    </source>
</evidence>
<keyword evidence="2" id="KW-0472">Membrane</keyword>
<keyword evidence="4" id="KW-1185">Reference proteome</keyword>
<feature type="coiled-coil region" evidence="1">
    <location>
        <begin position="86"/>
        <end position="113"/>
    </location>
</feature>
<dbReference type="AlphaFoldDB" id="A0A316VUR5"/>
<dbReference type="Proteomes" id="UP000245783">
    <property type="component" value="Unassembled WGS sequence"/>
</dbReference>
<protein>
    <submittedName>
        <fullName evidence="3">Uncharacterized protein</fullName>
    </submittedName>
</protein>
<gene>
    <name evidence="3" type="ORF">IE81DRAFT_349660</name>
</gene>
<evidence type="ECO:0000256" key="2">
    <source>
        <dbReference type="SAM" id="Phobius"/>
    </source>
</evidence>
<sequence>MENLSEESIARLEAATQANKGLLQLKGDFIVHKSTVSNDQISLEDRIQVLESEKKDLMTQNQVKKLIKTPLAQHKADAQTALAQHKADAQIKRQELEKKVEVLASENKHLKLIARWSKYFLLAVVAVALVVTLWHFAGDGFTEWTRHPNKVPEWLVDYLELQPTVTMEIHHPLHWLDKVKLSASNLIKNPFSPPPLKDLPLPPTPIKFTDVLGLDLRTKRLDLRINETDFLAEHPDQSLSGNWKGTGLQEIIVLLSAPAACNL</sequence>
<dbReference type="EMBL" id="KZ819434">
    <property type="protein sequence ID" value="PWN40011.1"/>
    <property type="molecule type" value="Genomic_DNA"/>
</dbReference>
<proteinExistence type="predicted"/>
<feature type="transmembrane region" description="Helical" evidence="2">
    <location>
        <begin position="119"/>
        <end position="137"/>
    </location>
</feature>
<keyword evidence="1" id="KW-0175">Coiled coil</keyword>
<organism evidence="3 4">
    <name type="scientific">Ceraceosorus guamensis</name>
    <dbReference type="NCBI Taxonomy" id="1522189"/>
    <lineage>
        <taxon>Eukaryota</taxon>
        <taxon>Fungi</taxon>
        <taxon>Dikarya</taxon>
        <taxon>Basidiomycota</taxon>
        <taxon>Ustilaginomycotina</taxon>
        <taxon>Exobasidiomycetes</taxon>
        <taxon>Ceraceosorales</taxon>
        <taxon>Ceraceosoraceae</taxon>
        <taxon>Ceraceosorus</taxon>
    </lineage>
</organism>
<keyword evidence="2" id="KW-0812">Transmembrane</keyword>
<name>A0A316VUR5_9BASI</name>
<evidence type="ECO:0000256" key="1">
    <source>
        <dbReference type="SAM" id="Coils"/>
    </source>
</evidence>
<dbReference type="GeneID" id="37038294"/>
<accession>A0A316VUR5</accession>
<dbReference type="RefSeq" id="XP_025367171.1">
    <property type="nucleotide sequence ID" value="XM_025516424.1"/>
</dbReference>
<dbReference type="InParanoid" id="A0A316VUR5"/>
<dbReference type="OrthoDB" id="3398200at2759"/>
<keyword evidence="2" id="KW-1133">Transmembrane helix</keyword>
<evidence type="ECO:0000313" key="4">
    <source>
        <dbReference type="Proteomes" id="UP000245783"/>
    </source>
</evidence>
<reference evidence="3 4" key="1">
    <citation type="journal article" date="2018" name="Mol. Biol. Evol.">
        <title>Broad Genomic Sampling Reveals a Smut Pathogenic Ancestry of the Fungal Clade Ustilaginomycotina.</title>
        <authorList>
            <person name="Kijpornyongpan T."/>
            <person name="Mondo S.J."/>
            <person name="Barry K."/>
            <person name="Sandor L."/>
            <person name="Lee J."/>
            <person name="Lipzen A."/>
            <person name="Pangilinan J."/>
            <person name="LaButti K."/>
            <person name="Hainaut M."/>
            <person name="Henrissat B."/>
            <person name="Grigoriev I.V."/>
            <person name="Spatafora J.W."/>
            <person name="Aime M.C."/>
        </authorList>
    </citation>
    <scope>NUCLEOTIDE SEQUENCE [LARGE SCALE GENOMIC DNA]</scope>
    <source>
        <strain evidence="3 4">MCA 4658</strain>
    </source>
</reference>